<feature type="transmembrane region" description="Helical" evidence="5">
    <location>
        <begin position="124"/>
        <end position="142"/>
    </location>
</feature>
<proteinExistence type="inferred from homology"/>
<dbReference type="PANTHER" id="PTHR36917:SF1">
    <property type="entry name" value="INNER MEMBRANE-SPANNING PROTEIN YCIB"/>
    <property type="match status" value="1"/>
</dbReference>
<keyword evidence="4 5" id="KW-0472">Membrane</keyword>
<gene>
    <name evidence="5" type="primary">yciB</name>
    <name evidence="6" type="ORF">EJ903_21840</name>
</gene>
<accession>A0A3S0R642</accession>
<organism evidence="6 7">
    <name type="scientific">Azospirillum griseum</name>
    <dbReference type="NCBI Taxonomy" id="2496639"/>
    <lineage>
        <taxon>Bacteria</taxon>
        <taxon>Pseudomonadati</taxon>
        <taxon>Pseudomonadota</taxon>
        <taxon>Alphaproteobacteria</taxon>
        <taxon>Rhodospirillales</taxon>
        <taxon>Azospirillaceae</taxon>
        <taxon>Azospirillum</taxon>
    </lineage>
</organism>
<evidence type="ECO:0000256" key="1">
    <source>
        <dbReference type="ARBA" id="ARBA00022475"/>
    </source>
</evidence>
<dbReference type="Pfam" id="PF04279">
    <property type="entry name" value="IspA"/>
    <property type="match status" value="1"/>
</dbReference>
<comment type="subcellular location">
    <subcellularLocation>
        <location evidence="5">Cell inner membrane</location>
        <topology evidence="5">Multi-pass membrane protein</topology>
    </subcellularLocation>
</comment>
<dbReference type="HAMAP" id="MF_00189">
    <property type="entry name" value="YciB"/>
    <property type="match status" value="1"/>
</dbReference>
<dbReference type="NCBIfam" id="NF001323">
    <property type="entry name" value="PRK00259.1-1"/>
    <property type="match status" value="1"/>
</dbReference>
<dbReference type="InterPro" id="IPR006008">
    <property type="entry name" value="YciB"/>
</dbReference>
<name>A0A3S0R642_9PROT</name>
<dbReference type="EMBL" id="RXMA01000028">
    <property type="protein sequence ID" value="RTR16055.1"/>
    <property type="molecule type" value="Genomic_DNA"/>
</dbReference>
<feature type="transmembrane region" description="Helical" evidence="5">
    <location>
        <begin position="148"/>
        <end position="167"/>
    </location>
</feature>
<feature type="transmembrane region" description="Helical" evidence="5">
    <location>
        <begin position="53"/>
        <end position="72"/>
    </location>
</feature>
<keyword evidence="1 5" id="KW-1003">Cell membrane</keyword>
<feature type="transmembrane region" description="Helical" evidence="5">
    <location>
        <begin position="84"/>
        <end position="103"/>
    </location>
</feature>
<sequence>MTPLLRLLTEAGPLAAFFIANSQAGIMVGTAVFMVAITLSLGVSWRMERRIPVMPAVGAGFVLIFGGLTLWLQSDLFIKIKPTLVNLLFAAVLFVAHITKRNVMKRLLGTVLSLSDDGWRTMGIRWAWFFLFLAVVNEVVWRSLDTDAWVNFKVFGIMPLTLLFSALQTPLIMRHQIPEGTATPVPPGAPHGAGDRPAP</sequence>
<evidence type="ECO:0000256" key="3">
    <source>
        <dbReference type="ARBA" id="ARBA00022989"/>
    </source>
</evidence>
<dbReference type="Proteomes" id="UP000277007">
    <property type="component" value="Unassembled WGS sequence"/>
</dbReference>
<dbReference type="AlphaFoldDB" id="A0A3S0R642"/>
<evidence type="ECO:0000256" key="5">
    <source>
        <dbReference type="HAMAP-Rule" id="MF_00189"/>
    </source>
</evidence>
<evidence type="ECO:0000256" key="4">
    <source>
        <dbReference type="ARBA" id="ARBA00023136"/>
    </source>
</evidence>
<keyword evidence="7" id="KW-1185">Reference proteome</keyword>
<dbReference type="OrthoDB" id="9788219at2"/>
<dbReference type="GO" id="GO:0005886">
    <property type="term" value="C:plasma membrane"/>
    <property type="evidence" value="ECO:0007669"/>
    <property type="project" value="UniProtKB-SubCell"/>
</dbReference>
<dbReference type="PANTHER" id="PTHR36917">
    <property type="entry name" value="INTRACELLULAR SEPTATION PROTEIN A-RELATED"/>
    <property type="match status" value="1"/>
</dbReference>
<reference evidence="6 7" key="1">
    <citation type="submission" date="2018-12" db="EMBL/GenBank/DDBJ databases">
        <authorList>
            <person name="Yang Y."/>
        </authorList>
    </citation>
    <scope>NUCLEOTIDE SEQUENCE [LARGE SCALE GENOMIC DNA]</scope>
    <source>
        <strain evidence="6 7">L-25-5w-1</strain>
    </source>
</reference>
<protein>
    <recommendedName>
        <fullName evidence="5">Inner membrane-spanning protein YciB</fullName>
    </recommendedName>
</protein>
<evidence type="ECO:0000313" key="6">
    <source>
        <dbReference type="EMBL" id="RTR16055.1"/>
    </source>
</evidence>
<evidence type="ECO:0000313" key="7">
    <source>
        <dbReference type="Proteomes" id="UP000277007"/>
    </source>
</evidence>
<evidence type="ECO:0000256" key="2">
    <source>
        <dbReference type="ARBA" id="ARBA00022692"/>
    </source>
</evidence>
<dbReference type="NCBIfam" id="TIGR00997">
    <property type="entry name" value="ispZ"/>
    <property type="match status" value="1"/>
</dbReference>
<keyword evidence="2 5" id="KW-0812">Transmembrane</keyword>
<keyword evidence="5" id="KW-0997">Cell inner membrane</keyword>
<feature type="transmembrane region" description="Helical" evidence="5">
    <location>
        <begin position="14"/>
        <end position="41"/>
    </location>
</feature>
<comment type="function">
    <text evidence="5">Plays a role in cell envelope biogenesis, maintenance of cell envelope integrity and membrane homeostasis.</text>
</comment>
<keyword evidence="3 5" id="KW-1133">Transmembrane helix</keyword>
<dbReference type="RefSeq" id="WP_126619445.1">
    <property type="nucleotide sequence ID" value="NZ_JBHUCY010000074.1"/>
</dbReference>
<comment type="caution">
    <text evidence="6">The sequence shown here is derived from an EMBL/GenBank/DDBJ whole genome shotgun (WGS) entry which is preliminary data.</text>
</comment>
<comment type="similarity">
    <text evidence="5">Belongs to the YciB family.</text>
</comment>